<dbReference type="EMBL" id="WITJ01000002">
    <property type="protein sequence ID" value="MQW38704.1"/>
    <property type="molecule type" value="Genomic_DNA"/>
</dbReference>
<dbReference type="AlphaFoldDB" id="A0A7X1Z7J9"/>
<accession>A0A7X1Z7J9</accession>
<sequence>MIKLEKEYDLVKGGETMEFLPKNGLIHAYAFSTGGLKLTTAGDNKEANAMLNEVLEALQLQNYELIDVKMSTTIGALGQTNIRFMILYK</sequence>
<name>A0A7X1Z7J9_9LACT</name>
<reference evidence="1 2" key="1">
    <citation type="submission" date="2019-10" db="EMBL/GenBank/DDBJ databases">
        <authorList>
            <person name="Dong K."/>
        </authorList>
    </citation>
    <scope>NUCLEOTIDE SEQUENCE [LARGE SCALE GENOMIC DNA]</scope>
    <source>
        <strain evidence="1 2">DSM 28960</strain>
    </source>
</reference>
<evidence type="ECO:0000313" key="2">
    <source>
        <dbReference type="Proteomes" id="UP000439550"/>
    </source>
</evidence>
<proteinExistence type="predicted"/>
<dbReference type="RefSeq" id="WP_153495088.1">
    <property type="nucleotide sequence ID" value="NZ_CAXYUY010000009.1"/>
</dbReference>
<evidence type="ECO:0000313" key="1">
    <source>
        <dbReference type="EMBL" id="MQW38704.1"/>
    </source>
</evidence>
<gene>
    <name evidence="1" type="ORF">GHI93_01900</name>
</gene>
<dbReference type="Proteomes" id="UP000439550">
    <property type="component" value="Unassembled WGS sequence"/>
</dbReference>
<comment type="caution">
    <text evidence="1">The sequence shown here is derived from an EMBL/GenBank/DDBJ whole genome shotgun (WGS) entry which is preliminary data.</text>
</comment>
<protein>
    <submittedName>
        <fullName evidence="1">Uncharacterized protein</fullName>
    </submittedName>
</protein>
<organism evidence="1 2">
    <name type="scientific">Lactococcus hircilactis</name>
    <dbReference type="NCBI Taxonomy" id="1494462"/>
    <lineage>
        <taxon>Bacteria</taxon>
        <taxon>Bacillati</taxon>
        <taxon>Bacillota</taxon>
        <taxon>Bacilli</taxon>
        <taxon>Lactobacillales</taxon>
        <taxon>Streptococcaceae</taxon>
        <taxon>Lactococcus</taxon>
    </lineage>
</organism>
<keyword evidence="2" id="KW-1185">Reference proteome</keyword>